<dbReference type="PANTHER" id="PTHR34512:SF30">
    <property type="entry name" value="OUTER MEMBRANE PROTEIN ASSEMBLY FACTOR BAMB"/>
    <property type="match status" value="1"/>
</dbReference>
<accession>A0A420ZB83</accession>
<reference evidence="2 3" key="1">
    <citation type="submission" date="2018-06" db="EMBL/GenBank/DDBJ databases">
        <title>Extensive metabolic versatility and redundancy in microbially diverse, dynamic hydrothermal sediments.</title>
        <authorList>
            <person name="Dombrowski N."/>
            <person name="Teske A."/>
            <person name="Baker B.J."/>
        </authorList>
    </citation>
    <scope>NUCLEOTIDE SEQUENCE [LARGE SCALE GENOMIC DNA]</scope>
    <source>
        <strain evidence="2">B79_G16</strain>
    </source>
</reference>
<dbReference type="InterPro" id="IPR015943">
    <property type="entry name" value="WD40/YVTN_repeat-like_dom_sf"/>
</dbReference>
<evidence type="ECO:0000259" key="1">
    <source>
        <dbReference type="Pfam" id="PF13360"/>
    </source>
</evidence>
<dbReference type="AlphaFoldDB" id="A0A420ZB83"/>
<dbReference type="Proteomes" id="UP000281261">
    <property type="component" value="Unassembled WGS sequence"/>
</dbReference>
<comment type="caution">
    <text evidence="2">The sequence shown here is derived from an EMBL/GenBank/DDBJ whole genome shotgun (WGS) entry which is preliminary data.</text>
</comment>
<dbReference type="Gene3D" id="2.130.10.10">
    <property type="entry name" value="YVTN repeat-like/Quinoprotein amine dehydrogenase"/>
    <property type="match status" value="1"/>
</dbReference>
<sequence>IHDYIRNRQESPSNIKSMPVFYKNRIYVTVGGDIWWGKEKAWLQCIDATGTGDVTETALLWSYPVERHCCSTPSIWKGLAFVADCGRNVHCVDAETGKPYWTHECGGEMWASTLAADGKVYIGTRRGQFYIFAADKEKKVLCETRLDSPINGSATAANGTLYVATMKKLYAFQASEP</sequence>
<dbReference type="SUPFAM" id="SSF50998">
    <property type="entry name" value="Quinoprotein alcohol dehydrogenase-like"/>
    <property type="match status" value="1"/>
</dbReference>
<dbReference type="InterPro" id="IPR002372">
    <property type="entry name" value="PQQ_rpt_dom"/>
</dbReference>
<feature type="non-terminal residue" evidence="2">
    <location>
        <position position="1"/>
    </location>
</feature>
<dbReference type="Pfam" id="PF13360">
    <property type="entry name" value="PQQ_2"/>
    <property type="match status" value="1"/>
</dbReference>
<organism evidence="2 3">
    <name type="scientific">candidate division Kazan bacterium</name>
    <dbReference type="NCBI Taxonomy" id="2202143"/>
    <lineage>
        <taxon>Bacteria</taxon>
        <taxon>Bacteria division Kazan-3B-28</taxon>
    </lineage>
</organism>
<dbReference type="InterPro" id="IPR011047">
    <property type="entry name" value="Quinoprotein_ADH-like_sf"/>
</dbReference>
<gene>
    <name evidence="2" type="ORF">DRH29_05325</name>
</gene>
<evidence type="ECO:0000313" key="3">
    <source>
        <dbReference type="Proteomes" id="UP000281261"/>
    </source>
</evidence>
<proteinExistence type="predicted"/>
<protein>
    <submittedName>
        <fullName evidence="2">Pyrrolo-quinoline quinone</fullName>
    </submittedName>
</protein>
<dbReference type="PANTHER" id="PTHR34512">
    <property type="entry name" value="CELL SURFACE PROTEIN"/>
    <property type="match status" value="1"/>
</dbReference>
<dbReference type="EMBL" id="QMNG01000092">
    <property type="protein sequence ID" value="RLC36031.1"/>
    <property type="molecule type" value="Genomic_DNA"/>
</dbReference>
<evidence type="ECO:0000313" key="2">
    <source>
        <dbReference type="EMBL" id="RLC36031.1"/>
    </source>
</evidence>
<name>A0A420ZB83_UNCK3</name>
<feature type="domain" description="Pyrrolo-quinoline quinone repeat" evidence="1">
    <location>
        <begin position="59"/>
        <end position="135"/>
    </location>
</feature>